<evidence type="ECO:0008006" key="7">
    <source>
        <dbReference type="Google" id="ProtNLM"/>
    </source>
</evidence>
<keyword evidence="3" id="KW-0808">Transferase</keyword>
<dbReference type="GO" id="GO:0008318">
    <property type="term" value="F:protein prenyltransferase activity"/>
    <property type="evidence" value="ECO:0007669"/>
    <property type="project" value="InterPro"/>
</dbReference>
<dbReference type="GO" id="GO:0005737">
    <property type="term" value="C:cytoplasm"/>
    <property type="evidence" value="ECO:0007669"/>
    <property type="project" value="TreeGrafter"/>
</dbReference>
<keyword evidence="6" id="KW-1185">Reference proteome</keyword>
<evidence type="ECO:0000256" key="4">
    <source>
        <dbReference type="ARBA" id="ARBA00022737"/>
    </source>
</evidence>
<dbReference type="PANTHER" id="PTHR11129">
    <property type="entry name" value="PROTEIN FARNESYLTRANSFERASE ALPHA SUBUNIT/RAB GERANYLGERANYL TRANSFERASE ALPHA SUBUNIT"/>
    <property type="match status" value="1"/>
</dbReference>
<evidence type="ECO:0000256" key="2">
    <source>
        <dbReference type="ARBA" id="ARBA00022602"/>
    </source>
</evidence>
<proteinExistence type="inferred from homology"/>
<dbReference type="Gene3D" id="1.25.40.120">
    <property type="entry name" value="Protein prenylyltransferase"/>
    <property type="match status" value="2"/>
</dbReference>
<sequence>MADARGARLLADLDNAFKRDPDIDEYDMLPVLEPKHNKSPFILQDHKLGVEAWAVKILVKYASQRLKGWRSRQAGEQFTDPLEVSHLSRAMLLFNPEVYTAWNIRKELVESGYLSVTEDLSFGALILSRHPNSSETFVHRRWLFRQLLDTCLSSNSANNSPCTATPAVNNGHLVSMGINGVHASVAPSLCDNGTLALEPSRLLSHAHRELRLCSQTAEKYPCNYHSWSHRVWLMQQCFSSSLEVLVSELKATESWVCQHISDHSGFHYRQFLLTELHQRRAKLAMTCLLNSTELLMFEMSLVCDLLHSFPGHETLWYHRRFLFQALLKSDWLGSKLQKHSSNGHVEHAQTKDPDALKSFYVSQEIENVTKKELCNSDGYQQVLAQKYVHWLQTL</sequence>
<evidence type="ECO:0000313" key="6">
    <source>
        <dbReference type="Proteomes" id="UP000678393"/>
    </source>
</evidence>
<keyword evidence="2" id="KW-0637">Prenyltransferase</keyword>
<organism evidence="5 6">
    <name type="scientific">Candidula unifasciata</name>
    <dbReference type="NCBI Taxonomy" id="100452"/>
    <lineage>
        <taxon>Eukaryota</taxon>
        <taxon>Metazoa</taxon>
        <taxon>Spiralia</taxon>
        <taxon>Lophotrochozoa</taxon>
        <taxon>Mollusca</taxon>
        <taxon>Gastropoda</taxon>
        <taxon>Heterobranchia</taxon>
        <taxon>Euthyneura</taxon>
        <taxon>Panpulmonata</taxon>
        <taxon>Eupulmonata</taxon>
        <taxon>Stylommatophora</taxon>
        <taxon>Helicina</taxon>
        <taxon>Helicoidea</taxon>
        <taxon>Geomitridae</taxon>
        <taxon>Candidula</taxon>
    </lineage>
</organism>
<accession>A0A8S3YZT3</accession>
<dbReference type="EMBL" id="CAJHNH020001132">
    <property type="protein sequence ID" value="CAG5121648.1"/>
    <property type="molecule type" value="Genomic_DNA"/>
</dbReference>
<dbReference type="OrthoDB" id="5358702at2759"/>
<protein>
    <recommendedName>
        <fullName evidence="7">Protein prenyltransferase alpha subunit repeat-containing protein 1</fullName>
    </recommendedName>
</protein>
<dbReference type="InterPro" id="IPR002088">
    <property type="entry name" value="Prenyl_trans_a"/>
</dbReference>
<dbReference type="PROSITE" id="PS51147">
    <property type="entry name" value="PFTA"/>
    <property type="match status" value="1"/>
</dbReference>
<evidence type="ECO:0000256" key="1">
    <source>
        <dbReference type="ARBA" id="ARBA00006734"/>
    </source>
</evidence>
<dbReference type="Proteomes" id="UP000678393">
    <property type="component" value="Unassembled WGS sequence"/>
</dbReference>
<keyword evidence="4" id="KW-0677">Repeat</keyword>
<reference evidence="5" key="1">
    <citation type="submission" date="2021-04" db="EMBL/GenBank/DDBJ databases">
        <authorList>
            <consortium name="Molecular Ecology Group"/>
        </authorList>
    </citation>
    <scope>NUCLEOTIDE SEQUENCE</scope>
</reference>
<evidence type="ECO:0000313" key="5">
    <source>
        <dbReference type="EMBL" id="CAG5121648.1"/>
    </source>
</evidence>
<comment type="caution">
    <text evidence="5">The sequence shown here is derived from an EMBL/GenBank/DDBJ whole genome shotgun (WGS) entry which is preliminary data.</text>
</comment>
<dbReference type="Pfam" id="PF01239">
    <property type="entry name" value="PPTA"/>
    <property type="match status" value="3"/>
</dbReference>
<dbReference type="AlphaFoldDB" id="A0A8S3YZT3"/>
<evidence type="ECO:0000256" key="3">
    <source>
        <dbReference type="ARBA" id="ARBA00022679"/>
    </source>
</evidence>
<name>A0A8S3YZT3_9EUPU</name>
<dbReference type="PANTHER" id="PTHR11129:SF3">
    <property type="entry name" value="PROTEIN PRENYLTRANSFERASE ALPHA SUBUNIT REPEAT-CONTAINING PROTEIN 1"/>
    <property type="match status" value="1"/>
</dbReference>
<comment type="similarity">
    <text evidence="1">Belongs to the protein prenyltransferase subunit alpha family.</text>
</comment>
<gene>
    <name evidence="5" type="ORF">CUNI_LOCUS7206</name>
</gene>
<dbReference type="SUPFAM" id="SSF48439">
    <property type="entry name" value="Protein prenylyltransferase"/>
    <property type="match status" value="1"/>
</dbReference>